<dbReference type="Pfam" id="PF02875">
    <property type="entry name" value="Mur_ligase_C"/>
    <property type="match status" value="1"/>
</dbReference>
<dbReference type="GO" id="GO:0071555">
    <property type="term" value="P:cell wall organization"/>
    <property type="evidence" value="ECO:0007669"/>
    <property type="project" value="UniProtKB-KW"/>
</dbReference>
<dbReference type="InterPro" id="IPR004101">
    <property type="entry name" value="Mur_ligase_C"/>
</dbReference>
<evidence type="ECO:0000259" key="7">
    <source>
        <dbReference type="Pfam" id="PF02875"/>
    </source>
</evidence>
<keyword evidence="6" id="KW-0133">Cell shape</keyword>
<gene>
    <name evidence="9" type="ORF">ENT43_03910</name>
</gene>
<keyword evidence="5 6" id="KW-0131">Cell cycle</keyword>
<comment type="subcellular location">
    <subcellularLocation>
        <location evidence="6">Cytoplasm</location>
    </subcellularLocation>
</comment>
<dbReference type="InterPro" id="IPR051046">
    <property type="entry name" value="MurCDEF_CellWall_CoF430Synth"/>
</dbReference>
<reference evidence="9" key="1">
    <citation type="journal article" date="2020" name="mSystems">
        <title>Genome- and Community-Level Interaction Insights into Carbon Utilization and Element Cycling Functions of Hydrothermarchaeota in Hydrothermal Sediment.</title>
        <authorList>
            <person name="Zhou Z."/>
            <person name="Liu Y."/>
            <person name="Xu W."/>
            <person name="Pan J."/>
            <person name="Luo Z.H."/>
            <person name="Li M."/>
        </authorList>
    </citation>
    <scope>NUCLEOTIDE SEQUENCE [LARGE SCALE GENOMIC DNA]</scope>
    <source>
        <strain evidence="9">SpSt-579</strain>
    </source>
</reference>
<comment type="pathway">
    <text evidence="6">Cell wall biogenesis; peptidoglycan biosynthesis.</text>
</comment>
<organism evidence="9">
    <name type="scientific">candidate division CPR3 bacterium</name>
    <dbReference type="NCBI Taxonomy" id="2268181"/>
    <lineage>
        <taxon>Bacteria</taxon>
        <taxon>Bacteria division CPR3</taxon>
    </lineage>
</organism>
<dbReference type="PANTHER" id="PTHR43024:SF1">
    <property type="entry name" value="UDP-N-ACETYLMURAMOYL-TRIPEPTIDE--D-ALANYL-D-ALANINE LIGASE"/>
    <property type="match status" value="1"/>
</dbReference>
<keyword evidence="2 6" id="KW-0132">Cell division</keyword>
<proteinExistence type="predicted"/>
<dbReference type="GO" id="GO:0005524">
    <property type="term" value="F:ATP binding"/>
    <property type="evidence" value="ECO:0007669"/>
    <property type="project" value="UniProtKB-KW"/>
</dbReference>
<dbReference type="InterPro" id="IPR036615">
    <property type="entry name" value="Mur_ligase_C_dom_sf"/>
</dbReference>
<dbReference type="InterPro" id="IPR013221">
    <property type="entry name" value="Mur_ligase_cen"/>
</dbReference>
<evidence type="ECO:0000313" key="9">
    <source>
        <dbReference type="EMBL" id="HGT71378.1"/>
    </source>
</evidence>
<comment type="caution">
    <text evidence="9">The sequence shown here is derived from an EMBL/GenBank/DDBJ whole genome shotgun (WGS) entry which is preliminary data.</text>
</comment>
<dbReference type="NCBIfam" id="TIGR01143">
    <property type="entry name" value="murF"/>
    <property type="match status" value="1"/>
</dbReference>
<dbReference type="GO" id="GO:0047480">
    <property type="term" value="F:UDP-N-acetylmuramoyl-tripeptide-D-alanyl-D-alanine ligase activity"/>
    <property type="evidence" value="ECO:0007669"/>
    <property type="project" value="UniProtKB-EC"/>
</dbReference>
<dbReference type="AlphaFoldDB" id="A0A7C4R5G2"/>
<evidence type="ECO:0000256" key="6">
    <source>
        <dbReference type="RuleBase" id="RU004136"/>
    </source>
</evidence>
<dbReference type="PANTHER" id="PTHR43024">
    <property type="entry name" value="UDP-N-ACETYLMURAMOYL-TRIPEPTIDE--D-ALANYL-D-ALANINE LIGASE"/>
    <property type="match status" value="1"/>
</dbReference>
<dbReference type="GO" id="GO:0051301">
    <property type="term" value="P:cell division"/>
    <property type="evidence" value="ECO:0007669"/>
    <property type="project" value="UniProtKB-KW"/>
</dbReference>
<dbReference type="GO" id="GO:0008360">
    <property type="term" value="P:regulation of cell shape"/>
    <property type="evidence" value="ECO:0007669"/>
    <property type="project" value="UniProtKB-KW"/>
</dbReference>
<comment type="catalytic activity">
    <reaction evidence="6">
        <text>D-alanyl-D-alanine + UDP-N-acetyl-alpha-D-muramoyl-L-alanyl-gamma-D-glutamyl-meso-2,6-diaminopimelate + ATP = UDP-N-acetyl-alpha-D-muramoyl-L-alanyl-gamma-D-glutamyl-meso-2,6-diaminopimeloyl-D-alanyl-D-alanine + ADP + phosphate + H(+)</text>
        <dbReference type="Rhea" id="RHEA:28374"/>
        <dbReference type="ChEBI" id="CHEBI:15378"/>
        <dbReference type="ChEBI" id="CHEBI:30616"/>
        <dbReference type="ChEBI" id="CHEBI:43474"/>
        <dbReference type="ChEBI" id="CHEBI:57822"/>
        <dbReference type="ChEBI" id="CHEBI:61386"/>
        <dbReference type="ChEBI" id="CHEBI:83905"/>
        <dbReference type="ChEBI" id="CHEBI:456216"/>
        <dbReference type="EC" id="6.3.2.10"/>
    </reaction>
</comment>
<sequence>MKRKLKGILRLFLKLCAIRLLNKFRPDIIAITGSIGKTSAKDAIYEVLSSKFNTRKNEGNFNNEIGVPLTIIGADSAKNIFDIIRKTYFSKNHPEKLVLEMGADRFGDLKYLTSFAKPKIAVVTRVACSHLEFFCDLEGVAKEKGTLVESLDKNGWAVLNYDDKRVRAMVKRIPRFTSGQASANVLTYGIEKGSDVLASKIKTTKDGLSFEIGYKKEKENIALPVFGKHHIYSILAAVCCGLIYNISLREIINNLKGYKSPKGRMNLIKGINQSLIVDDTYNANPESMVNAIETISEIKEFKKIFVLGDMLELGSDSCKKHQEVISKIFAEKYDKIYLVGEKMLEAYKLIGNKNNKNIKLFTNSLDAALDLKNNLNKNEMVLVKGSQGMRMEKLVEVIMAEPEMAEKLLCRQSEEWKKK</sequence>
<evidence type="ECO:0000259" key="8">
    <source>
        <dbReference type="Pfam" id="PF08245"/>
    </source>
</evidence>
<dbReference type="Gene3D" id="3.40.1190.10">
    <property type="entry name" value="Mur-like, catalytic domain"/>
    <property type="match status" value="1"/>
</dbReference>
<protein>
    <recommendedName>
        <fullName evidence="6">UDP-N-acetylmuramoyl-tripeptide--D-alanyl-D-alanine ligase</fullName>
        <ecNumber evidence="6">6.3.2.10</ecNumber>
    </recommendedName>
</protein>
<evidence type="ECO:0000256" key="3">
    <source>
        <dbReference type="ARBA" id="ARBA00022741"/>
    </source>
</evidence>
<keyword evidence="1 9" id="KW-0436">Ligase</keyword>
<feature type="domain" description="Mur ligase C-terminal" evidence="7">
    <location>
        <begin position="263"/>
        <end position="386"/>
    </location>
</feature>
<dbReference type="GO" id="GO:0005737">
    <property type="term" value="C:cytoplasm"/>
    <property type="evidence" value="ECO:0007669"/>
    <property type="project" value="UniProtKB-SubCell"/>
</dbReference>
<dbReference type="SUPFAM" id="SSF53623">
    <property type="entry name" value="MurD-like peptide ligases, catalytic domain"/>
    <property type="match status" value="1"/>
</dbReference>
<evidence type="ECO:0000256" key="5">
    <source>
        <dbReference type="ARBA" id="ARBA00023306"/>
    </source>
</evidence>
<dbReference type="EC" id="6.3.2.10" evidence="6"/>
<comment type="function">
    <text evidence="6">Involved in cell wall formation. Catalyzes the final step in the synthesis of UDP-N-acetylmuramoyl-pentapeptide, the precursor of murein.</text>
</comment>
<evidence type="ECO:0000256" key="1">
    <source>
        <dbReference type="ARBA" id="ARBA00022598"/>
    </source>
</evidence>
<dbReference type="InterPro" id="IPR005863">
    <property type="entry name" value="UDP-N-AcMur_synth"/>
</dbReference>
<keyword evidence="3" id="KW-0547">Nucleotide-binding</keyword>
<dbReference type="SUPFAM" id="SSF53244">
    <property type="entry name" value="MurD-like peptide ligases, peptide-binding domain"/>
    <property type="match status" value="1"/>
</dbReference>
<name>A0A7C4R5G2_UNCC3</name>
<dbReference type="UniPathway" id="UPA00219"/>
<dbReference type="InterPro" id="IPR036565">
    <property type="entry name" value="Mur-like_cat_sf"/>
</dbReference>
<evidence type="ECO:0000256" key="4">
    <source>
        <dbReference type="ARBA" id="ARBA00022840"/>
    </source>
</evidence>
<dbReference type="Gene3D" id="3.90.190.20">
    <property type="entry name" value="Mur ligase, C-terminal domain"/>
    <property type="match status" value="1"/>
</dbReference>
<keyword evidence="6" id="KW-0961">Cell wall biogenesis/degradation</keyword>
<dbReference type="GO" id="GO:0009252">
    <property type="term" value="P:peptidoglycan biosynthetic process"/>
    <property type="evidence" value="ECO:0007669"/>
    <property type="project" value="UniProtKB-UniPathway"/>
</dbReference>
<keyword evidence="4" id="KW-0067">ATP-binding</keyword>
<dbReference type="Pfam" id="PF08245">
    <property type="entry name" value="Mur_ligase_M"/>
    <property type="match status" value="1"/>
</dbReference>
<evidence type="ECO:0000256" key="2">
    <source>
        <dbReference type="ARBA" id="ARBA00022618"/>
    </source>
</evidence>
<keyword evidence="6" id="KW-0573">Peptidoglycan synthesis</keyword>
<dbReference type="EMBL" id="DSYQ01000023">
    <property type="protein sequence ID" value="HGT71378.1"/>
    <property type="molecule type" value="Genomic_DNA"/>
</dbReference>
<accession>A0A7C4R5G2</accession>
<feature type="domain" description="Mur ligase central" evidence="8">
    <location>
        <begin position="31"/>
        <end position="240"/>
    </location>
</feature>